<dbReference type="InterPro" id="IPR029063">
    <property type="entry name" value="SAM-dependent_MTases_sf"/>
</dbReference>
<evidence type="ECO:0000313" key="2">
    <source>
        <dbReference type="Proteomes" id="UP000051296"/>
    </source>
</evidence>
<evidence type="ECO:0000313" key="1">
    <source>
        <dbReference type="EMBL" id="KRN31202.1"/>
    </source>
</evidence>
<protein>
    <submittedName>
        <fullName evidence="1">SAM-dependent methyltransferase</fullName>
    </submittedName>
</protein>
<dbReference type="SUPFAM" id="SSF53335">
    <property type="entry name" value="S-adenosyl-L-methionine-dependent methyltransferases"/>
    <property type="match status" value="1"/>
</dbReference>
<proteinExistence type="predicted"/>
<organism evidence="1 2">
    <name type="scientific">Weissella halotolerans DSM 20190</name>
    <dbReference type="NCBI Taxonomy" id="1123500"/>
    <lineage>
        <taxon>Bacteria</taxon>
        <taxon>Bacillati</taxon>
        <taxon>Bacillota</taxon>
        <taxon>Bacilli</taxon>
        <taxon>Lactobacillales</taxon>
        <taxon>Lactobacillaceae</taxon>
        <taxon>Weissella</taxon>
    </lineage>
</organism>
<dbReference type="GO" id="GO:0032259">
    <property type="term" value="P:methylation"/>
    <property type="evidence" value="ECO:0007669"/>
    <property type="project" value="UniProtKB-KW"/>
</dbReference>
<comment type="caution">
    <text evidence="1">The sequence shown here is derived from an EMBL/GenBank/DDBJ whole genome shotgun (WGS) entry which is preliminary data.</text>
</comment>
<dbReference type="PATRIC" id="fig|1123500.6.peg.1083"/>
<accession>A0A0R2FRX2</accession>
<sequence length="170" mass="18630">MRSIQNLSHLTVDAYLKVGDLAIDATIKHGDITRFLASRVGEEGKVLAFSDQKTDIDDVATSLFLSGLHERVDLINQSFTAIPNYLDPSQPVGAAFFQVDATLPIVSLLATIKPLLMALKENGLLVFLAEHPTDLAQVSDYAQTLPTKTYDVQSYTDLLTDSCALLIQRH</sequence>
<dbReference type="OrthoDB" id="9792989at2"/>
<dbReference type="InParanoid" id="A0A0R2FRX2"/>
<dbReference type="EMBL" id="JQAX01000004">
    <property type="protein sequence ID" value="KRN31202.1"/>
    <property type="molecule type" value="Genomic_DNA"/>
</dbReference>
<dbReference type="AlphaFoldDB" id="A0A0R2FRX2"/>
<gene>
    <name evidence="1" type="ORF">IV68_GL001082</name>
</gene>
<keyword evidence="1" id="KW-0489">Methyltransferase</keyword>
<dbReference type="STRING" id="1123500.GCA_000420365_01133"/>
<keyword evidence="1" id="KW-0808">Transferase</keyword>
<name>A0A0R2FRX2_9LACO</name>
<dbReference type="RefSeq" id="WP_022791852.1">
    <property type="nucleotide sequence ID" value="NZ_ATUU01000004.1"/>
</dbReference>
<dbReference type="Proteomes" id="UP000051296">
    <property type="component" value="Unassembled WGS sequence"/>
</dbReference>
<dbReference type="Gene3D" id="3.40.50.150">
    <property type="entry name" value="Vaccinia Virus protein VP39"/>
    <property type="match status" value="1"/>
</dbReference>
<dbReference type="FunCoup" id="A0A0R2FRX2">
    <property type="interactions" value="38"/>
</dbReference>
<dbReference type="GO" id="GO:0008168">
    <property type="term" value="F:methyltransferase activity"/>
    <property type="evidence" value="ECO:0007669"/>
    <property type="project" value="UniProtKB-KW"/>
</dbReference>
<reference evidence="1 2" key="1">
    <citation type="journal article" date="2015" name="Genome Announc.">
        <title>Expanding the biotechnology potential of lactobacilli through comparative genomics of 213 strains and associated genera.</title>
        <authorList>
            <person name="Sun Z."/>
            <person name="Harris H.M."/>
            <person name="McCann A."/>
            <person name="Guo C."/>
            <person name="Argimon S."/>
            <person name="Zhang W."/>
            <person name="Yang X."/>
            <person name="Jeffery I.B."/>
            <person name="Cooney J.C."/>
            <person name="Kagawa T.F."/>
            <person name="Liu W."/>
            <person name="Song Y."/>
            <person name="Salvetti E."/>
            <person name="Wrobel A."/>
            <person name="Rasinkangas P."/>
            <person name="Parkhill J."/>
            <person name="Rea M.C."/>
            <person name="O'Sullivan O."/>
            <person name="Ritari J."/>
            <person name="Douillard F.P."/>
            <person name="Paul Ross R."/>
            <person name="Yang R."/>
            <person name="Briner A.E."/>
            <person name="Felis G.E."/>
            <person name="de Vos W.M."/>
            <person name="Barrangou R."/>
            <person name="Klaenhammer T.R."/>
            <person name="Caufield P.W."/>
            <person name="Cui Y."/>
            <person name="Zhang H."/>
            <person name="O'Toole P.W."/>
        </authorList>
    </citation>
    <scope>NUCLEOTIDE SEQUENCE [LARGE SCALE GENOMIC DNA]</scope>
    <source>
        <strain evidence="1 2">DSM 20190</strain>
    </source>
</reference>
<dbReference type="eggNOG" id="COG2519">
    <property type="taxonomic scope" value="Bacteria"/>
</dbReference>
<keyword evidence="2" id="KW-1185">Reference proteome</keyword>